<dbReference type="SUPFAM" id="SSF56112">
    <property type="entry name" value="Protein kinase-like (PK-like)"/>
    <property type="match status" value="1"/>
</dbReference>
<evidence type="ECO:0000313" key="2">
    <source>
        <dbReference type="EMBL" id="QHU22982.1"/>
    </source>
</evidence>
<dbReference type="GO" id="GO:0005524">
    <property type="term" value="F:ATP binding"/>
    <property type="evidence" value="ECO:0007669"/>
    <property type="project" value="InterPro"/>
</dbReference>
<name>A0A6C0KYC6_9ZZZZ</name>
<dbReference type="AlphaFoldDB" id="A0A6C0KYC6"/>
<organism evidence="2">
    <name type="scientific">viral metagenome</name>
    <dbReference type="NCBI Taxonomy" id="1070528"/>
    <lineage>
        <taxon>unclassified sequences</taxon>
        <taxon>metagenomes</taxon>
        <taxon>organismal metagenomes</taxon>
    </lineage>
</organism>
<dbReference type="PROSITE" id="PS50011">
    <property type="entry name" value="PROTEIN_KINASE_DOM"/>
    <property type="match status" value="1"/>
</dbReference>
<evidence type="ECO:0000259" key="1">
    <source>
        <dbReference type="PROSITE" id="PS50011"/>
    </source>
</evidence>
<accession>A0A6C0KYC6</accession>
<proteinExistence type="predicted"/>
<dbReference type="InterPro" id="IPR000719">
    <property type="entry name" value="Prot_kinase_dom"/>
</dbReference>
<dbReference type="GO" id="GO:0004672">
    <property type="term" value="F:protein kinase activity"/>
    <property type="evidence" value="ECO:0007669"/>
    <property type="project" value="InterPro"/>
</dbReference>
<dbReference type="InterPro" id="IPR011009">
    <property type="entry name" value="Kinase-like_dom_sf"/>
</dbReference>
<sequence>METQVDSALFFYLNHVYENSGSEDVPNEEEIINTVKELISNGSNVNFIYLKESPLFIAVKLLIYPQLIELLLEQGANIEHTKIENEKEWDVFLVAFMEKFDLIQFDLYKPTLPIWLNRIDPNDSSTTKFEKINSNHKLIDKHLEVVNKILSEHHKKVVRTNSPTTISGHGGILHTKIAEYSAPTFPYYKKTGGYSKTKRFFPSSLQAKLIEKASKAKSTLVNSLPYSTISKLNPLAKKEHKDIIFFRNRLEKSLKNTSNTLEFNLDALDISRINELYSLPHNPGKLKYVTEGTFNGIFITKNKQFAYRINIDPIDSESDEAKELMAEALLTIHLANLGIAPRVIDCYFAKNDKKSGENTYLVSVSEFSKNGSLTTFLQSKSCTPEMIPRLVEKSIELYSKMIENKVFCIDVKSDNMLVSNNLELYLIDFDDQFCSKFKNMILNGKHIFSKTSRFIQKLPFSSGNSEEITNRGFFCLNILQVGVVCMRHGGEEMDENNKLLLYARTLVDNIDIAKDLQSMVACAATKVSNDYTAYHILRHYLVGDPVTTEFDKVGSYKFAGYNISNDPVTIILASYFWVMYDKDLAINYLLKTSKVPNLLKVDIKIAKILVNKKG</sequence>
<reference evidence="2" key="1">
    <citation type="journal article" date="2020" name="Nature">
        <title>Giant virus diversity and host interactions through global metagenomics.</title>
        <authorList>
            <person name="Schulz F."/>
            <person name="Roux S."/>
            <person name="Paez-Espino D."/>
            <person name="Jungbluth S."/>
            <person name="Walsh D.A."/>
            <person name="Denef V.J."/>
            <person name="McMahon K.D."/>
            <person name="Konstantinidis K.T."/>
            <person name="Eloe-Fadrosh E.A."/>
            <person name="Kyrpides N.C."/>
            <person name="Woyke T."/>
        </authorList>
    </citation>
    <scope>NUCLEOTIDE SEQUENCE</scope>
    <source>
        <strain evidence="2">GVMAG-S-ERX555907-63</strain>
    </source>
</reference>
<dbReference type="Gene3D" id="1.10.510.10">
    <property type="entry name" value="Transferase(Phosphotransferase) domain 1"/>
    <property type="match status" value="1"/>
</dbReference>
<dbReference type="EMBL" id="MN741020">
    <property type="protein sequence ID" value="QHU22982.1"/>
    <property type="molecule type" value="Genomic_DNA"/>
</dbReference>
<feature type="domain" description="Protein kinase" evidence="1">
    <location>
        <begin position="283"/>
        <end position="542"/>
    </location>
</feature>
<protein>
    <recommendedName>
        <fullName evidence="1">Protein kinase domain-containing protein</fullName>
    </recommendedName>
</protein>